<dbReference type="AlphaFoldDB" id="A0A6L3NFV1"/>
<feature type="transmembrane region" description="Helical" evidence="2">
    <location>
        <begin position="121"/>
        <end position="138"/>
    </location>
</feature>
<keyword evidence="2" id="KW-0812">Transmembrane</keyword>
<evidence type="ECO:0000313" key="4">
    <source>
        <dbReference type="Proteomes" id="UP000473571"/>
    </source>
</evidence>
<dbReference type="SUPFAM" id="SSF56784">
    <property type="entry name" value="HAD-like"/>
    <property type="match status" value="1"/>
</dbReference>
<dbReference type="GO" id="GO:0055070">
    <property type="term" value="P:copper ion homeostasis"/>
    <property type="evidence" value="ECO:0007669"/>
    <property type="project" value="TreeGrafter"/>
</dbReference>
<reference evidence="3 4" key="1">
    <citation type="submission" date="2019-09" db="EMBL/GenBank/DDBJ databases">
        <title>Draft genome sequences of 48 bacterial type strains from the CCUG.</title>
        <authorList>
            <person name="Tunovic T."/>
            <person name="Pineiro-Iglesias B."/>
            <person name="Unosson C."/>
            <person name="Inganas E."/>
            <person name="Ohlen M."/>
            <person name="Cardew S."/>
            <person name="Jensie-Markopoulos S."/>
            <person name="Salva-Serra F."/>
            <person name="Jaen-Luchoro D."/>
            <person name="Karlsson R."/>
            <person name="Svensson-Stadler L."/>
            <person name="Chun J."/>
            <person name="Moore E."/>
        </authorList>
    </citation>
    <scope>NUCLEOTIDE SEQUENCE [LARGE SCALE GENOMIC DNA]</scope>
    <source>
        <strain evidence="3 4">CCUG 65687</strain>
    </source>
</reference>
<dbReference type="PANTHER" id="PTHR43520:SF8">
    <property type="entry name" value="P-TYPE CU(+) TRANSPORTER"/>
    <property type="match status" value="1"/>
</dbReference>
<keyword evidence="2" id="KW-1133">Transmembrane helix</keyword>
<dbReference type="GO" id="GO:0016887">
    <property type="term" value="F:ATP hydrolysis activity"/>
    <property type="evidence" value="ECO:0007669"/>
    <property type="project" value="InterPro"/>
</dbReference>
<dbReference type="GO" id="GO:0043682">
    <property type="term" value="F:P-type divalent copper transporter activity"/>
    <property type="evidence" value="ECO:0007669"/>
    <property type="project" value="TreeGrafter"/>
</dbReference>
<feature type="transmembrane region" description="Helical" evidence="2">
    <location>
        <begin position="144"/>
        <end position="164"/>
    </location>
</feature>
<name>A0A6L3NFV1_9BURK</name>
<feature type="non-terminal residue" evidence="3">
    <location>
        <position position="1"/>
    </location>
</feature>
<dbReference type="GO" id="GO:0005507">
    <property type="term" value="F:copper ion binding"/>
    <property type="evidence" value="ECO:0007669"/>
    <property type="project" value="TreeGrafter"/>
</dbReference>
<evidence type="ECO:0000256" key="2">
    <source>
        <dbReference type="SAM" id="Phobius"/>
    </source>
</evidence>
<proteinExistence type="predicted"/>
<dbReference type="GO" id="GO:0016020">
    <property type="term" value="C:membrane"/>
    <property type="evidence" value="ECO:0007669"/>
    <property type="project" value="InterPro"/>
</dbReference>
<accession>A0A6L3NFV1</accession>
<keyword evidence="2" id="KW-0472">Membrane</keyword>
<dbReference type="PANTHER" id="PTHR43520">
    <property type="entry name" value="ATP7, ISOFORM B"/>
    <property type="match status" value="1"/>
</dbReference>
<dbReference type="Pfam" id="PF00702">
    <property type="entry name" value="Hydrolase"/>
    <property type="match status" value="1"/>
</dbReference>
<dbReference type="InterPro" id="IPR023214">
    <property type="entry name" value="HAD_sf"/>
</dbReference>
<dbReference type="InterPro" id="IPR036412">
    <property type="entry name" value="HAD-like_sf"/>
</dbReference>
<dbReference type="EMBL" id="VZOL01000189">
    <property type="protein sequence ID" value="KAB0673866.1"/>
    <property type="molecule type" value="Genomic_DNA"/>
</dbReference>
<gene>
    <name evidence="3" type="ORF">F7R13_15575</name>
</gene>
<dbReference type="NCBIfam" id="TIGR01494">
    <property type="entry name" value="ATPase_P-type"/>
    <property type="match status" value="1"/>
</dbReference>
<dbReference type="PRINTS" id="PR00119">
    <property type="entry name" value="CATATPASE"/>
</dbReference>
<dbReference type="InterPro" id="IPR001757">
    <property type="entry name" value="P_typ_ATPase"/>
</dbReference>
<keyword evidence="1" id="KW-1278">Translocase</keyword>
<evidence type="ECO:0000256" key="1">
    <source>
        <dbReference type="ARBA" id="ARBA00022967"/>
    </source>
</evidence>
<comment type="caution">
    <text evidence="3">The sequence shown here is derived from an EMBL/GenBank/DDBJ whole genome shotgun (WGS) entry which is preliminary data.</text>
</comment>
<organism evidence="3 4">
    <name type="scientific">Burkholderia territorii</name>
    <dbReference type="NCBI Taxonomy" id="1503055"/>
    <lineage>
        <taxon>Bacteria</taxon>
        <taxon>Pseudomonadati</taxon>
        <taxon>Pseudomonadota</taxon>
        <taxon>Betaproteobacteria</taxon>
        <taxon>Burkholderiales</taxon>
        <taxon>Burkholderiaceae</taxon>
        <taxon>Burkholderia</taxon>
        <taxon>Burkholderia cepacia complex</taxon>
    </lineage>
</organism>
<sequence>AVAALSARGVASVLVTGDNRGSAAAVAATLGIGEVHAQVLPDDKARVVAELKRTHGGIVAMVGDGINDAPALAAADVGIAMATGTDVAMHTAGITLMRGDPALVADAIDISKRTYRKIQQNLFWAFVYNLIGVPLAALGWLNPVIAGAAMAFSSVSVVTNALLLRRWKGRAR</sequence>
<dbReference type="PRINTS" id="PR00120">
    <property type="entry name" value="HATPASE"/>
</dbReference>
<dbReference type="Gene3D" id="3.40.50.1000">
    <property type="entry name" value="HAD superfamily/HAD-like"/>
    <property type="match status" value="1"/>
</dbReference>
<dbReference type="RefSeq" id="WP_151005419.1">
    <property type="nucleotide sequence ID" value="NZ_VZOL01000189.1"/>
</dbReference>
<evidence type="ECO:0000313" key="3">
    <source>
        <dbReference type="EMBL" id="KAB0673866.1"/>
    </source>
</evidence>
<protein>
    <submittedName>
        <fullName evidence="3">HAD-IC family P-type ATPase</fullName>
    </submittedName>
</protein>
<dbReference type="GO" id="GO:0005524">
    <property type="term" value="F:ATP binding"/>
    <property type="evidence" value="ECO:0007669"/>
    <property type="project" value="InterPro"/>
</dbReference>
<dbReference type="Proteomes" id="UP000473571">
    <property type="component" value="Unassembled WGS sequence"/>
</dbReference>